<sequence length="269" mass="30212">MTTLAYKLSLGFGDTLNQNKPVLVLLHGFLGSTEEWQPLMNSLADDYRCVAIDLPGHGQSAHIEVNPRPSEDGFECCCRLIKKSLSQLNIQQYQILGYSLGGRIAMHMALNDSSSITRLYLESANPGLPLSQRAQRIANDQKWLKILTTQSMVAFLNLWYQQPVFANLSEDARNKMIAERAKNRAINVAKIYQNTGLGLQQDLRPALAKLEMPVHFFSGQQDVKFFDIGVELSNKRIANSHHNFDCGHNIHKAQFQPFIDTIKSIASNP</sequence>
<dbReference type="InterPro" id="IPR000073">
    <property type="entry name" value="AB_hydrolase_1"/>
</dbReference>
<dbReference type="InterPro" id="IPR029058">
    <property type="entry name" value="AB_hydrolase_fold"/>
</dbReference>
<dbReference type="EC" id="4.2.99.20" evidence="3"/>
<dbReference type="SUPFAM" id="SSF53474">
    <property type="entry name" value="alpha/beta-Hydrolases"/>
    <property type="match status" value="1"/>
</dbReference>
<comment type="function">
    <text evidence="3">Catalyzes a proton abstraction reaction that results in 2,5-elimination of pyruvate from 2-succinyl-5-enolpyruvyl-6-hydroxy-3-cyclohexene-1-carboxylate (SEPHCHC) and the formation of 2-succinyl-6-hydroxy-2,4-cyclohexadiene-1-carboxylate (SHCHC).</text>
</comment>
<comment type="pathway">
    <text evidence="3">Quinol/quinone metabolism; menaquinone biosynthesis.</text>
</comment>
<keyword evidence="1 3" id="KW-0474">Menaquinone biosynthesis</keyword>
<comment type="similarity">
    <text evidence="3">Belongs to the AB hydrolase superfamily. MenH family.</text>
</comment>
<dbReference type="Pfam" id="PF00561">
    <property type="entry name" value="Abhydrolase_1"/>
    <property type="match status" value="1"/>
</dbReference>
<dbReference type="GO" id="GO:0009234">
    <property type="term" value="P:menaquinone biosynthetic process"/>
    <property type="evidence" value="ECO:0007669"/>
    <property type="project" value="UniProtKB-UniRule"/>
</dbReference>
<evidence type="ECO:0000256" key="2">
    <source>
        <dbReference type="ARBA" id="ARBA00023239"/>
    </source>
</evidence>
<evidence type="ECO:0000256" key="3">
    <source>
        <dbReference type="HAMAP-Rule" id="MF_01660"/>
    </source>
</evidence>
<dbReference type="PANTHER" id="PTHR42916:SF1">
    <property type="entry name" value="PROTEIN PHYLLO, CHLOROPLASTIC"/>
    <property type="match status" value="1"/>
</dbReference>
<dbReference type="Gene3D" id="3.40.50.1820">
    <property type="entry name" value="alpha/beta hydrolase"/>
    <property type="match status" value="1"/>
</dbReference>
<name>A0A4U1BJU8_9GAMM</name>
<proteinExistence type="inferred from homology"/>
<organism evidence="5 6">
    <name type="scientific">Ferrimonas aestuarii</name>
    <dbReference type="NCBI Taxonomy" id="2569539"/>
    <lineage>
        <taxon>Bacteria</taxon>
        <taxon>Pseudomonadati</taxon>
        <taxon>Pseudomonadota</taxon>
        <taxon>Gammaproteobacteria</taxon>
        <taxon>Alteromonadales</taxon>
        <taxon>Ferrimonadaceae</taxon>
        <taxon>Ferrimonas</taxon>
    </lineage>
</organism>
<dbReference type="GO" id="GO:0070205">
    <property type="term" value="F:2-succinyl-6-hydroxy-2,4-cyclohexadiene-1-carboxylate synthase activity"/>
    <property type="evidence" value="ECO:0007669"/>
    <property type="project" value="UniProtKB-UniRule"/>
</dbReference>
<accession>A0A4U1BJU8</accession>
<dbReference type="HAMAP" id="MF_01660">
    <property type="entry name" value="MenH"/>
    <property type="match status" value="1"/>
</dbReference>
<evidence type="ECO:0000256" key="1">
    <source>
        <dbReference type="ARBA" id="ARBA00022428"/>
    </source>
</evidence>
<evidence type="ECO:0000313" key="6">
    <source>
        <dbReference type="Proteomes" id="UP000305675"/>
    </source>
</evidence>
<keyword evidence="2 3" id="KW-0456">Lyase</keyword>
<evidence type="ECO:0000313" key="5">
    <source>
        <dbReference type="EMBL" id="TKB51740.1"/>
    </source>
</evidence>
<comment type="catalytic activity">
    <reaction evidence="3">
        <text>5-enolpyruvoyl-6-hydroxy-2-succinyl-cyclohex-3-ene-1-carboxylate = (1R,6R)-6-hydroxy-2-succinyl-cyclohexa-2,4-diene-1-carboxylate + pyruvate</text>
        <dbReference type="Rhea" id="RHEA:25597"/>
        <dbReference type="ChEBI" id="CHEBI:15361"/>
        <dbReference type="ChEBI" id="CHEBI:58689"/>
        <dbReference type="ChEBI" id="CHEBI:58818"/>
        <dbReference type="EC" id="4.2.99.20"/>
    </reaction>
</comment>
<dbReference type="InterPro" id="IPR022485">
    <property type="entry name" value="SHCHC_synthase_MenH"/>
</dbReference>
<comment type="caution">
    <text evidence="5">The sequence shown here is derived from an EMBL/GenBank/DDBJ whole genome shotgun (WGS) entry which is preliminary data.</text>
</comment>
<dbReference type="RefSeq" id="WP_136864645.1">
    <property type="nucleotide sequence ID" value="NZ_SWCJ01000017.1"/>
</dbReference>
<dbReference type="UniPathway" id="UPA00079"/>
<gene>
    <name evidence="3 5" type="primary">menH</name>
    <name evidence="5" type="ORF">FCL42_17075</name>
</gene>
<dbReference type="EMBL" id="SWCJ01000017">
    <property type="protein sequence ID" value="TKB51740.1"/>
    <property type="molecule type" value="Genomic_DNA"/>
</dbReference>
<comment type="pathway">
    <text evidence="3">Quinol/quinone metabolism; 1,4-dihydroxy-2-naphthoate biosynthesis; 1,4-dihydroxy-2-naphthoate from chorismate: step 3/7.</text>
</comment>
<dbReference type="AlphaFoldDB" id="A0A4U1BJU8"/>
<feature type="domain" description="AB hydrolase-1" evidence="4">
    <location>
        <begin position="21"/>
        <end position="251"/>
    </location>
</feature>
<dbReference type="NCBIfam" id="TIGR03695">
    <property type="entry name" value="menH_SHCHC"/>
    <property type="match status" value="1"/>
</dbReference>
<dbReference type="UniPathway" id="UPA01057">
    <property type="reaction ID" value="UER00900"/>
</dbReference>
<dbReference type="PANTHER" id="PTHR42916">
    <property type="entry name" value="2-SUCCINYL-5-ENOLPYRUVYL-6-HYDROXY-3-CYCLOHEXENE-1-CARBOXYLATE SYNTHASE"/>
    <property type="match status" value="1"/>
</dbReference>
<comment type="subunit">
    <text evidence="3">Monomer.</text>
</comment>
<dbReference type="Proteomes" id="UP000305675">
    <property type="component" value="Unassembled WGS sequence"/>
</dbReference>
<evidence type="ECO:0000259" key="4">
    <source>
        <dbReference type="Pfam" id="PF00561"/>
    </source>
</evidence>
<keyword evidence="6" id="KW-1185">Reference proteome</keyword>
<reference evidence="5 6" key="1">
    <citation type="submission" date="2019-04" db="EMBL/GenBank/DDBJ databases">
        <authorList>
            <person name="Hwang J.C."/>
        </authorList>
    </citation>
    <scope>NUCLEOTIDE SEQUENCE [LARGE SCALE GENOMIC DNA]</scope>
    <source>
        <strain evidence="5 6">IMCC35002</strain>
    </source>
</reference>
<dbReference type="OrthoDB" id="9808398at2"/>
<protein>
    <recommendedName>
        <fullName evidence="3">Putative 2-succinyl-6-hydroxy-2,4-cyclohexadiene-1-carboxylate synthase</fullName>
        <shortName evidence="3">SHCHC synthase</shortName>
        <ecNumber evidence="3">4.2.99.20</ecNumber>
    </recommendedName>
</protein>